<proteinExistence type="predicted"/>
<dbReference type="SMART" id="SM01043">
    <property type="entry name" value="BTAD"/>
    <property type="match status" value="1"/>
</dbReference>
<keyword evidence="4" id="KW-1185">Reference proteome</keyword>
<dbReference type="KEGG" id="amij:EQM06_12340"/>
<name>A0A410PYA7_9FIRM</name>
<dbReference type="PROSITE" id="PS50005">
    <property type="entry name" value="TPR"/>
    <property type="match status" value="1"/>
</dbReference>
<dbReference type="Proteomes" id="UP000287601">
    <property type="component" value="Chromosome"/>
</dbReference>
<dbReference type="GO" id="GO:0003677">
    <property type="term" value="F:DNA binding"/>
    <property type="evidence" value="ECO:0007669"/>
    <property type="project" value="InterPro"/>
</dbReference>
<dbReference type="GO" id="GO:0006355">
    <property type="term" value="P:regulation of DNA-templated transcription"/>
    <property type="evidence" value="ECO:0007669"/>
    <property type="project" value="InterPro"/>
</dbReference>
<dbReference type="AlphaFoldDB" id="A0A410PYA7"/>
<dbReference type="OrthoDB" id="190810at2"/>
<organism evidence="3 4">
    <name type="scientific">Aminipila luticellarii</name>
    <dbReference type="NCBI Taxonomy" id="2507160"/>
    <lineage>
        <taxon>Bacteria</taxon>
        <taxon>Bacillati</taxon>
        <taxon>Bacillota</taxon>
        <taxon>Clostridia</taxon>
        <taxon>Peptostreptococcales</taxon>
        <taxon>Anaerovoracaceae</taxon>
        <taxon>Aminipila</taxon>
    </lineage>
</organism>
<dbReference type="SUPFAM" id="SSF46894">
    <property type="entry name" value="C-terminal effector domain of the bipartite response regulators"/>
    <property type="match status" value="1"/>
</dbReference>
<dbReference type="Pfam" id="PF03704">
    <property type="entry name" value="BTAD"/>
    <property type="match status" value="1"/>
</dbReference>
<dbReference type="InterPro" id="IPR019734">
    <property type="entry name" value="TPR_rpt"/>
</dbReference>
<dbReference type="InterPro" id="IPR011990">
    <property type="entry name" value="TPR-like_helical_dom_sf"/>
</dbReference>
<sequence>MEVTIMLNLYFLGRARIEYNGKSVVENFRNKTIALICLLIINQDKYLSRERILGYLWPDSSEEAAKNNLRYNLWLIKKNIGKSESNEEFLFIDKELCGVNAEYDFQCDILDIMNFKPQQSDSIERLLKLKNMFEGEFLEGCYYNNCEDFNEVIIFQRTRLENFKVQILKRLTELYEKESKMEECLNVLEEILDIDPYDEEVALKIIILYMKIGKRGAGVLFYNSFRDRLASRLGIQPSEKLRNKFAELKQSQGSECQPQEPKVIQIQTICIKDIQYFWMADVVGKLVGQKRVMCEKVLNENMINALGYIQPAVFNDVQTEKNMEIPDVQIVNAFIHLILNICEEHKLEIFITEMENMDSVSVGVLKYLKNSGISKLSIHEH</sequence>
<dbReference type="EMBL" id="CP035281">
    <property type="protein sequence ID" value="QAT43947.1"/>
    <property type="molecule type" value="Genomic_DNA"/>
</dbReference>
<accession>A0A410PYA7</accession>
<protein>
    <recommendedName>
        <fullName evidence="2">Bacterial transcriptional activator domain-containing protein</fullName>
    </recommendedName>
</protein>
<dbReference type="InterPro" id="IPR036388">
    <property type="entry name" value="WH-like_DNA-bd_sf"/>
</dbReference>
<gene>
    <name evidence="3" type="ORF">EQM06_12340</name>
</gene>
<dbReference type="Gene3D" id="1.10.10.10">
    <property type="entry name" value="Winged helix-like DNA-binding domain superfamily/Winged helix DNA-binding domain"/>
    <property type="match status" value="1"/>
</dbReference>
<dbReference type="PANTHER" id="PTHR35807:SF2">
    <property type="entry name" value="TRANSCRIPTIONAL ACTIVATOR DOMAIN"/>
    <property type="match status" value="1"/>
</dbReference>
<reference evidence="3 4" key="1">
    <citation type="submission" date="2019-01" db="EMBL/GenBank/DDBJ databases">
        <title>Draft genomes of a novel of Aminipila strains.</title>
        <authorList>
            <person name="Ma S."/>
        </authorList>
    </citation>
    <scope>NUCLEOTIDE SEQUENCE [LARGE SCALE GENOMIC DNA]</scope>
    <source>
        <strain evidence="4">JN-39</strain>
    </source>
</reference>
<dbReference type="InterPro" id="IPR016032">
    <property type="entry name" value="Sig_transdc_resp-reg_C-effctor"/>
</dbReference>
<dbReference type="SUPFAM" id="SSF48452">
    <property type="entry name" value="TPR-like"/>
    <property type="match status" value="1"/>
</dbReference>
<evidence type="ECO:0000313" key="4">
    <source>
        <dbReference type="Proteomes" id="UP000287601"/>
    </source>
</evidence>
<evidence type="ECO:0000259" key="2">
    <source>
        <dbReference type="SMART" id="SM01043"/>
    </source>
</evidence>
<evidence type="ECO:0000256" key="1">
    <source>
        <dbReference type="PROSITE-ProRule" id="PRU00339"/>
    </source>
</evidence>
<dbReference type="PANTHER" id="PTHR35807">
    <property type="entry name" value="TRANSCRIPTIONAL REGULATOR REDD-RELATED"/>
    <property type="match status" value="1"/>
</dbReference>
<evidence type="ECO:0000313" key="3">
    <source>
        <dbReference type="EMBL" id="QAT43947.1"/>
    </source>
</evidence>
<dbReference type="InterPro" id="IPR051677">
    <property type="entry name" value="AfsR-DnrI-RedD_regulator"/>
</dbReference>
<feature type="repeat" description="TPR" evidence="1">
    <location>
        <begin position="165"/>
        <end position="198"/>
    </location>
</feature>
<dbReference type="InterPro" id="IPR005158">
    <property type="entry name" value="BTAD"/>
</dbReference>
<feature type="domain" description="Bacterial transcriptional activator" evidence="2">
    <location>
        <begin position="110"/>
        <end position="249"/>
    </location>
</feature>
<dbReference type="Gene3D" id="1.25.40.10">
    <property type="entry name" value="Tetratricopeptide repeat domain"/>
    <property type="match status" value="1"/>
</dbReference>
<keyword evidence="1" id="KW-0802">TPR repeat</keyword>